<dbReference type="AlphaFoldDB" id="A0A0A2MDE9"/>
<comment type="caution">
    <text evidence="3">The sequence shown here is derived from an EMBL/GenBank/DDBJ whole genome shotgun (WGS) entry which is preliminary data.</text>
</comment>
<dbReference type="RefSeq" id="WP_026979422.1">
    <property type="nucleotide sequence ID" value="NZ_AUCZ01000003.1"/>
</dbReference>
<keyword evidence="1" id="KW-0732">Signal</keyword>
<keyword evidence="4" id="KW-1185">Reference proteome</keyword>
<sequence>MKQVYLYLLLLFSITFNAQETISCGTDDFEINLNAFPPPPGELTLVDNDTPMVFNIFFHYVKNSDGQFTGLPDLPGYGVSEIGILNAVRSLNLSFNPHNIYFKYLGYQIINDPTPNGSYTNLTQTQNLIDEYAHPNAFNYFVVNSIQSSPGGLPVSGFAMPNSPNMFFTKGIFTDNTSQTNLALTAHETGHVLNLRHAYFGFNNAQNCERVTRDPLNPLYNATTHGDLVADTPAQPDYPCCVQTDCSIPINDTTHTNYYGETYENINIGNFMSYLLTCNRHFTNGQAQRMHQSVLNNWNYYSPCMNTVESLYQPFEAIGIAGSTVVSIQNNNDGTANVCRNLLMKHRFQPGFTYEFPDSFGEDPLAANVNQVPVIKNNTFNFRVKIQQLSGIHYETVLVNCSKMVICQNEPYIKGMLISTQTLLALPI</sequence>
<feature type="signal peptide" evidence="1">
    <location>
        <begin position="1"/>
        <end position="18"/>
    </location>
</feature>
<feature type="chain" id="PRO_5001992014" description="Peptidase M43 pregnancy-associated plasma-A domain-containing protein" evidence="1">
    <location>
        <begin position="19"/>
        <end position="428"/>
    </location>
</feature>
<dbReference type="eggNOG" id="ENOG5033DRG">
    <property type="taxonomic scope" value="Bacteria"/>
</dbReference>
<dbReference type="EMBL" id="JRLW01000008">
    <property type="protein sequence ID" value="KGO89626.1"/>
    <property type="molecule type" value="Genomic_DNA"/>
</dbReference>
<evidence type="ECO:0000256" key="1">
    <source>
        <dbReference type="SAM" id="SignalP"/>
    </source>
</evidence>
<dbReference type="InterPro" id="IPR024079">
    <property type="entry name" value="MetalloPept_cat_dom_sf"/>
</dbReference>
<gene>
    <name evidence="3" type="ORF">Q764_07615</name>
</gene>
<dbReference type="GO" id="GO:0008237">
    <property type="term" value="F:metallopeptidase activity"/>
    <property type="evidence" value="ECO:0007669"/>
    <property type="project" value="InterPro"/>
</dbReference>
<evidence type="ECO:0000313" key="4">
    <source>
        <dbReference type="Proteomes" id="UP000030121"/>
    </source>
</evidence>
<dbReference type="OrthoDB" id="9792152at2"/>
<accession>A0A0A2MDE9</accession>
<name>A0A0A2MDE9_9FLAO</name>
<protein>
    <recommendedName>
        <fullName evidence="2">Peptidase M43 pregnancy-associated plasma-A domain-containing protein</fullName>
    </recommendedName>
</protein>
<dbReference type="InterPro" id="IPR008754">
    <property type="entry name" value="Peptidase_M43"/>
</dbReference>
<proteinExistence type="predicted"/>
<evidence type="ECO:0000259" key="2">
    <source>
        <dbReference type="Pfam" id="PF05572"/>
    </source>
</evidence>
<evidence type="ECO:0000313" key="3">
    <source>
        <dbReference type="EMBL" id="KGO89626.1"/>
    </source>
</evidence>
<reference evidence="3 4" key="1">
    <citation type="submission" date="2013-09" db="EMBL/GenBank/DDBJ databases">
        <authorList>
            <person name="Zeng Z."/>
            <person name="Chen C."/>
        </authorList>
    </citation>
    <scope>NUCLEOTIDE SEQUENCE [LARGE SCALE GENOMIC DNA]</scope>
    <source>
        <strain evidence="3 4">GH29-5</strain>
    </source>
</reference>
<feature type="domain" description="Peptidase M43 pregnancy-associated plasma-A" evidence="2">
    <location>
        <begin position="153"/>
        <end position="293"/>
    </location>
</feature>
<dbReference type="Gene3D" id="3.40.390.10">
    <property type="entry name" value="Collagenase (Catalytic Domain)"/>
    <property type="match status" value="1"/>
</dbReference>
<dbReference type="SUPFAM" id="SSF55486">
    <property type="entry name" value="Metalloproteases ('zincins'), catalytic domain"/>
    <property type="match status" value="1"/>
</dbReference>
<dbReference type="Proteomes" id="UP000030121">
    <property type="component" value="Unassembled WGS sequence"/>
</dbReference>
<organism evidence="3 4">
    <name type="scientific">Flavobacterium suncheonense GH29-5 = DSM 17707</name>
    <dbReference type="NCBI Taxonomy" id="1121899"/>
    <lineage>
        <taxon>Bacteria</taxon>
        <taxon>Pseudomonadati</taxon>
        <taxon>Bacteroidota</taxon>
        <taxon>Flavobacteriia</taxon>
        <taxon>Flavobacteriales</taxon>
        <taxon>Flavobacteriaceae</taxon>
        <taxon>Flavobacterium</taxon>
    </lineage>
</organism>
<dbReference type="Pfam" id="PF05572">
    <property type="entry name" value="Peptidase_M43"/>
    <property type="match status" value="1"/>
</dbReference>
<dbReference type="STRING" id="1121899.GCA_000430025_00644"/>